<dbReference type="NCBIfam" id="TIGR01780">
    <property type="entry name" value="SSADH"/>
    <property type="match status" value="1"/>
</dbReference>
<dbReference type="eggNOG" id="COG1012">
    <property type="taxonomic scope" value="Bacteria"/>
</dbReference>
<dbReference type="Pfam" id="PF00171">
    <property type="entry name" value="Aldedh"/>
    <property type="match status" value="1"/>
</dbReference>
<dbReference type="PANTHER" id="PTHR43353:SF5">
    <property type="entry name" value="SUCCINATE-SEMIALDEHYDE DEHYDROGENASE, MITOCHONDRIAL"/>
    <property type="match status" value="1"/>
</dbReference>
<evidence type="ECO:0000256" key="1">
    <source>
        <dbReference type="ARBA" id="ARBA00009986"/>
    </source>
</evidence>
<dbReference type="HOGENOM" id="CLU_005391_5_3_5"/>
<evidence type="ECO:0000259" key="5">
    <source>
        <dbReference type="Pfam" id="PF00171"/>
    </source>
</evidence>
<reference evidence="6 7" key="4">
    <citation type="journal article" date="2009" name="Appl. Environ. Microbiol.">
        <title>Comparative genome-wide transcriptional profiling of Azorhizobium caulinodans ORS571 grown under free-living and symbiotic conditions.</title>
        <authorList>
            <person name="Tsukada S."/>
            <person name="Aono T."/>
            <person name="Akiba N."/>
            <person name="Lee KB."/>
            <person name="Liu CT."/>
            <person name="Toyazaki H."/>
            <person name="Oyaizu H."/>
        </authorList>
    </citation>
    <scope>NUCLEOTIDE SEQUENCE [LARGE SCALE GENOMIC DNA]</scope>
    <source>
        <strain evidence="7">ATCC 43989 / DSM 5975 / JCM 20966 / LMG 6465 / NBRC 14845 / NCIMB 13405 / ORS 571</strain>
    </source>
</reference>
<dbReference type="Gene3D" id="3.40.605.10">
    <property type="entry name" value="Aldehyde Dehydrogenase, Chain A, domain 1"/>
    <property type="match status" value="1"/>
</dbReference>
<comment type="similarity">
    <text evidence="1 4">Belongs to the aldehyde dehydrogenase family.</text>
</comment>
<dbReference type="SUPFAM" id="SSF53720">
    <property type="entry name" value="ALDH-like"/>
    <property type="match status" value="1"/>
</dbReference>
<proteinExistence type="inferred from homology"/>
<gene>
    <name evidence="6" type="ordered locus">AZC_3948</name>
</gene>
<accession>A8IKT5</accession>
<keyword evidence="7" id="KW-1185">Reference proteome</keyword>
<dbReference type="FunFam" id="3.40.309.10:FF:000004">
    <property type="entry name" value="Succinate-semialdehyde dehydrogenase I"/>
    <property type="match status" value="1"/>
</dbReference>
<dbReference type="KEGG" id="azc:AZC_3948"/>
<dbReference type="InterPro" id="IPR016163">
    <property type="entry name" value="Ald_DH_C"/>
</dbReference>
<dbReference type="STRING" id="438753.AZC_3948"/>
<dbReference type="GO" id="GO:0004777">
    <property type="term" value="F:succinate-semialdehyde dehydrogenase (NAD+) activity"/>
    <property type="evidence" value="ECO:0007669"/>
    <property type="project" value="TreeGrafter"/>
</dbReference>
<dbReference type="Proteomes" id="UP000000270">
    <property type="component" value="Chromosome"/>
</dbReference>
<reference evidence="7" key="2">
    <citation type="submission" date="2007-04" db="EMBL/GenBank/DDBJ databases">
        <title>Complete genome sequence of the nitrogen-fixing bacterium Azorhizobium caulinodans ORS571.</title>
        <authorList>
            <person name="Lee K.B."/>
            <person name="Backer P.D."/>
            <person name="Aono T."/>
            <person name="Liu C.T."/>
            <person name="Suzuki S."/>
            <person name="Suzuki T."/>
            <person name="Kaneko T."/>
            <person name="Yamada M."/>
            <person name="Tabata S."/>
            <person name="Kupfer D.M."/>
            <person name="Najar F.Z."/>
            <person name="Wiley G.B."/>
            <person name="Roe B."/>
            <person name="Binnewies T."/>
            <person name="Ussery D."/>
            <person name="Vereecke D."/>
            <person name="Gevers D."/>
            <person name="Holsters M."/>
            <person name="Oyaizu H."/>
        </authorList>
    </citation>
    <scope>NUCLEOTIDE SEQUENCE [LARGE SCALE GENOMIC DNA]</scope>
    <source>
        <strain evidence="7">ATCC 43989 / DSM 5975 / JCM 20966 / LMG 6465 / NBRC 14845 / NCIMB 13405 / ORS 571</strain>
    </source>
</reference>
<dbReference type="InterPro" id="IPR029510">
    <property type="entry name" value="Ald_DH_CS_GLU"/>
</dbReference>
<keyword evidence="2 4" id="KW-0560">Oxidoreductase</keyword>
<dbReference type="InterPro" id="IPR050740">
    <property type="entry name" value="Aldehyde_DH_Superfamily"/>
</dbReference>
<dbReference type="PANTHER" id="PTHR43353">
    <property type="entry name" value="SUCCINATE-SEMIALDEHYDE DEHYDROGENASE, MITOCHONDRIAL"/>
    <property type="match status" value="1"/>
</dbReference>
<name>A8IKT5_AZOC5</name>
<reference evidence="6 7" key="3">
    <citation type="journal article" date="2008" name="BMC Genomics">
        <title>The genome of the versatile nitrogen fixer Azorhizobium caulinodans ORS571.</title>
        <authorList>
            <person name="Lee KB."/>
            <person name="Backer P.D."/>
            <person name="Aono T."/>
            <person name="Liu CT."/>
            <person name="Suzuki S."/>
            <person name="Suzuki T."/>
            <person name="Kaneko T."/>
            <person name="Yamada M."/>
            <person name="Tabata S."/>
            <person name="Kupfer D.M."/>
            <person name="Najar F.Z."/>
            <person name="Wiley G.B."/>
            <person name="Roe B."/>
            <person name="Binnewies T.T."/>
            <person name="Ussery D.W."/>
            <person name="D'Haeze W."/>
            <person name="Herder J.D."/>
            <person name="Gevers D."/>
            <person name="Vereecke D."/>
            <person name="Holsters M."/>
            <person name="Oyaizu H."/>
        </authorList>
    </citation>
    <scope>NUCLEOTIDE SEQUENCE [LARGE SCALE GENOMIC DNA]</scope>
    <source>
        <strain evidence="7">ATCC 43989 / DSM 5975 / JCM 20966 / LMG 6465 / NBRC 14845 / NCIMB 13405 / ORS 571</strain>
    </source>
</reference>
<sequence length="495" mass="52365">MPMAAQTASQSSPAAQPLPFQREQNLIGGAWVDADSGATIEVNNPATGAIIGTIPQAGRAETRRAIEAAADAFKIWRAKTAAERASALHKLADIILANQDDLARLLTTEQGKPFAEAKGEVGASAAYVRWFAEEARRLYGDTIPSPWAGRRIMVTKEPVGVVAAITPWNFPSSMLARKVGAALAAGCTVVAKPAELTPYSGLAWGVLAEMAGIPAGCVNIVTGDAKEIGLEMTSNPIVKKVTFTGSTPVGKLLMKQSADTMKKISMELGGNAPFIVFDDADLDAAVEGAIASKFRNSGQTCVCANRIYVQAGIHDAFAEKFAEAVRKLKIGNGFDDGVVAGPLIEEKAVAKVERLLKDATDKGGTIVTGGKRSPLGLTFFEPTVIANATQDMGFAREEIFGPMAPLFKFETEEEVVRYANSTEYGLACYFFTKDLGRAFRVSEALEYGQVGVNAGVITTEVAPFGGVKESGVGREGSKYGCDDYLNIKYICIGGV</sequence>
<evidence type="ECO:0000256" key="4">
    <source>
        <dbReference type="RuleBase" id="RU003345"/>
    </source>
</evidence>
<dbReference type="InterPro" id="IPR016160">
    <property type="entry name" value="Ald_DH_CS_CYS"/>
</dbReference>
<dbReference type="InterPro" id="IPR016162">
    <property type="entry name" value="Ald_DH_N"/>
</dbReference>
<evidence type="ECO:0000256" key="2">
    <source>
        <dbReference type="ARBA" id="ARBA00023002"/>
    </source>
</evidence>
<dbReference type="Gene3D" id="3.40.309.10">
    <property type="entry name" value="Aldehyde Dehydrogenase, Chain A, domain 2"/>
    <property type="match status" value="1"/>
</dbReference>
<dbReference type="InterPro" id="IPR016161">
    <property type="entry name" value="Ald_DH/histidinol_DH"/>
</dbReference>
<evidence type="ECO:0000256" key="3">
    <source>
        <dbReference type="PROSITE-ProRule" id="PRU10007"/>
    </source>
</evidence>
<dbReference type="CDD" id="cd07103">
    <property type="entry name" value="ALDH_F5_SSADH_GabD"/>
    <property type="match status" value="1"/>
</dbReference>
<protein>
    <submittedName>
        <fullName evidence="6">Succinic semialdehyde dehydrogenase</fullName>
    </submittedName>
</protein>
<dbReference type="FunFam" id="3.40.605.10:FF:000005">
    <property type="entry name" value="Succinate-semialdehyde dehydrogenase I"/>
    <property type="match status" value="1"/>
</dbReference>
<organism evidence="6 7">
    <name type="scientific">Azorhizobium caulinodans (strain ATCC 43989 / DSM 5975 / JCM 20966 / LMG 6465 / NBRC 14845 / NCIMB 13405 / ORS 571)</name>
    <dbReference type="NCBI Taxonomy" id="438753"/>
    <lineage>
        <taxon>Bacteria</taxon>
        <taxon>Pseudomonadati</taxon>
        <taxon>Pseudomonadota</taxon>
        <taxon>Alphaproteobacteria</taxon>
        <taxon>Hyphomicrobiales</taxon>
        <taxon>Xanthobacteraceae</taxon>
        <taxon>Azorhizobium</taxon>
    </lineage>
</organism>
<feature type="domain" description="Aldehyde dehydrogenase" evidence="5">
    <location>
        <begin position="31"/>
        <end position="490"/>
    </location>
</feature>
<evidence type="ECO:0000313" key="7">
    <source>
        <dbReference type="Proteomes" id="UP000000270"/>
    </source>
</evidence>
<dbReference type="InterPro" id="IPR010102">
    <property type="entry name" value="Succ_semiAld_DH"/>
</dbReference>
<dbReference type="AlphaFoldDB" id="A8IKT5"/>
<feature type="active site" evidence="3">
    <location>
        <position position="267"/>
    </location>
</feature>
<dbReference type="PROSITE" id="PS00687">
    <property type="entry name" value="ALDEHYDE_DEHYDR_GLU"/>
    <property type="match status" value="1"/>
</dbReference>
<reference evidence="6 7" key="5">
    <citation type="journal article" date="2010" name="Appl. Environ. Microbiol.">
        <title>phrR-like gene praR of Azorhizobium caulinodans ORS571 is essential for symbiosis with Sesbania rostrata and is involved in expression of reb genes.</title>
        <authorList>
            <person name="Akiba N."/>
            <person name="Aono T."/>
            <person name="Toyazaki H."/>
            <person name="Sato S."/>
            <person name="Oyaizu H."/>
        </authorList>
    </citation>
    <scope>NUCLEOTIDE SEQUENCE [LARGE SCALE GENOMIC DNA]</scope>
    <source>
        <strain evidence="7">ATCC 43989 / DSM 5975 / JCM 20966 / LMG 6465 / NBRC 14845 / NCIMB 13405 / ORS 571</strain>
    </source>
</reference>
<dbReference type="GO" id="GO:0009450">
    <property type="term" value="P:gamma-aminobutyric acid catabolic process"/>
    <property type="evidence" value="ECO:0007669"/>
    <property type="project" value="InterPro"/>
</dbReference>
<dbReference type="GO" id="GO:0005829">
    <property type="term" value="C:cytosol"/>
    <property type="evidence" value="ECO:0007669"/>
    <property type="project" value="TreeGrafter"/>
</dbReference>
<evidence type="ECO:0000313" key="6">
    <source>
        <dbReference type="EMBL" id="BAF89946.1"/>
    </source>
</evidence>
<dbReference type="InterPro" id="IPR015590">
    <property type="entry name" value="Aldehyde_DH_dom"/>
</dbReference>
<reference evidence="6 7" key="1">
    <citation type="journal article" date="2007" name="Appl. Environ. Microbiol.">
        <title>Rhizobial factors required for stem nodule maturation and maintenance in Sesbania rostrata-Azorhizobium caulinodans ORS571 symbiosis.</title>
        <authorList>
            <person name="Suzuki S."/>
            <person name="Aono T."/>
            <person name="Lee KB."/>
            <person name="Suzuki T."/>
            <person name="Liu CT."/>
            <person name="Miwa H."/>
            <person name="Wakao S."/>
            <person name="Iki T."/>
            <person name="Oyaizu H."/>
        </authorList>
    </citation>
    <scope>NUCLEOTIDE SEQUENCE [LARGE SCALE GENOMIC DNA]</scope>
    <source>
        <strain evidence="7">ATCC 43989 / DSM 5975 / JCM 20966 / LMG 6465 / NBRC 14845 / NCIMB 13405 / ORS 571</strain>
    </source>
</reference>
<dbReference type="PROSITE" id="PS00070">
    <property type="entry name" value="ALDEHYDE_DEHYDR_CYS"/>
    <property type="match status" value="1"/>
</dbReference>
<dbReference type="EMBL" id="AP009384">
    <property type="protein sequence ID" value="BAF89946.1"/>
    <property type="molecule type" value="Genomic_DNA"/>
</dbReference>
<reference evidence="6 7" key="6">
    <citation type="journal article" date="2011" name="Appl. Environ. Microbiol.">
        <title>Involvement of the azorhizobial chromosome partition gene (parA) in the onset of bacteroid differentiation during Sesbania rostrata stem nodule development.</title>
        <authorList>
            <person name="Liu CT."/>
            <person name="Lee KB."/>
            <person name="Wang YS."/>
            <person name="Peng MH."/>
            <person name="Lee KT."/>
            <person name="Suzuki S."/>
            <person name="Suzuki T."/>
            <person name="Oyaizu H."/>
        </authorList>
    </citation>
    <scope>NUCLEOTIDE SEQUENCE [LARGE SCALE GENOMIC DNA]</scope>
    <source>
        <strain evidence="7">ATCC 43989 / DSM 5975 / JCM 20966 / LMG 6465 / NBRC 14845 / NCIMB 13405 / ORS 571</strain>
    </source>
</reference>